<dbReference type="Proteomes" id="UP000789833">
    <property type="component" value="Unassembled WGS sequence"/>
</dbReference>
<protein>
    <recommendedName>
        <fullName evidence="3">Guanylate kinase-like domain-containing protein</fullName>
    </recommendedName>
</protein>
<dbReference type="SUPFAM" id="SSF52540">
    <property type="entry name" value="P-loop containing nucleoside triphosphate hydrolases"/>
    <property type="match status" value="1"/>
</dbReference>
<evidence type="ECO:0000313" key="1">
    <source>
        <dbReference type="EMBL" id="CAG9622480.1"/>
    </source>
</evidence>
<sequence>MPFNTEDHLIICNSNRTKHARSHVLDTFFPMKNFFRVLVYFDVPEDTLLERVKSSNRNTNIFRGDTNNFEALLKRQQLENEDVSTEEEADYLFLVRDNIEMNHVIDDIVHLAQ</sequence>
<proteinExistence type="predicted"/>
<organism evidence="1 2">
    <name type="scientific">Sutcliffiella rhizosphaerae</name>
    <dbReference type="NCBI Taxonomy" id="2880967"/>
    <lineage>
        <taxon>Bacteria</taxon>
        <taxon>Bacillati</taxon>
        <taxon>Bacillota</taxon>
        <taxon>Bacilli</taxon>
        <taxon>Bacillales</taxon>
        <taxon>Bacillaceae</taxon>
        <taxon>Sutcliffiella</taxon>
    </lineage>
</organism>
<comment type="caution">
    <text evidence="1">The sequence shown here is derived from an EMBL/GenBank/DDBJ whole genome shotgun (WGS) entry which is preliminary data.</text>
</comment>
<dbReference type="EMBL" id="CAKJTJ010000022">
    <property type="protein sequence ID" value="CAG9622480.1"/>
    <property type="molecule type" value="Genomic_DNA"/>
</dbReference>
<keyword evidence="2" id="KW-1185">Reference proteome</keyword>
<reference evidence="1 2" key="1">
    <citation type="submission" date="2021-10" db="EMBL/GenBank/DDBJ databases">
        <authorList>
            <person name="Criscuolo A."/>
        </authorList>
    </citation>
    <scope>NUCLEOTIDE SEQUENCE [LARGE SCALE GENOMIC DNA]</scope>
    <source>
        <strain evidence="2">CIP 111883</strain>
    </source>
</reference>
<name>A0ABN8AI19_9BACI</name>
<evidence type="ECO:0000313" key="2">
    <source>
        <dbReference type="Proteomes" id="UP000789833"/>
    </source>
</evidence>
<evidence type="ECO:0008006" key="3">
    <source>
        <dbReference type="Google" id="ProtNLM"/>
    </source>
</evidence>
<accession>A0ABN8AI19</accession>
<gene>
    <name evidence="1" type="ORF">BACCIP111883_03271</name>
</gene>
<dbReference type="InterPro" id="IPR027417">
    <property type="entry name" value="P-loop_NTPase"/>
</dbReference>